<protein>
    <submittedName>
        <fullName evidence="2">TIGR02281 family clan AA aspartic protease</fullName>
        <ecNumber evidence="2">3.4.23.-</ecNumber>
    </submittedName>
</protein>
<feature type="transmembrane region" description="Helical" evidence="1">
    <location>
        <begin position="38"/>
        <end position="55"/>
    </location>
</feature>
<dbReference type="NCBIfam" id="TIGR02281">
    <property type="entry name" value="clan_AA_DTGA"/>
    <property type="match status" value="1"/>
</dbReference>
<dbReference type="InterPro" id="IPR001969">
    <property type="entry name" value="Aspartic_peptidase_AS"/>
</dbReference>
<keyword evidence="1" id="KW-1133">Transmembrane helix</keyword>
<dbReference type="InterPro" id="IPR034122">
    <property type="entry name" value="Retropepsin-like_bacterial"/>
</dbReference>
<dbReference type="RefSeq" id="WP_255328463.1">
    <property type="nucleotide sequence ID" value="NZ_JAKZEU010000001.1"/>
</dbReference>
<dbReference type="InterPro" id="IPR021109">
    <property type="entry name" value="Peptidase_aspartic_dom_sf"/>
</dbReference>
<dbReference type="PROSITE" id="PS00141">
    <property type="entry name" value="ASP_PROTEASE"/>
    <property type="match status" value="1"/>
</dbReference>
<sequence length="189" mass="20702">MFGDDWMRLIYLTLLMVSIAGGLLAEFAGRRNQALRQMAAWAMIFGVVIAAALWWEGRQGARQTVFDGRRIEVPMSGDGHFYLTAQLNGVDVPFVVDTGATEVALSQDDAQRIGLDPARLAYMGRANTANGQIRTAPVTIGEFRIGDIVDRNVGASVSESDMGISLLGMSYLRRFARVGFEGDLLILER</sequence>
<dbReference type="EC" id="3.4.23.-" evidence="2"/>
<dbReference type="InterPro" id="IPR011969">
    <property type="entry name" value="Clan_AA_Asp_peptidase_C"/>
</dbReference>
<keyword evidence="1" id="KW-0812">Transmembrane</keyword>
<reference evidence="2 3" key="1">
    <citation type="submission" date="2022-03" db="EMBL/GenBank/DDBJ databases">
        <authorList>
            <person name="He Y."/>
        </authorList>
    </citation>
    <scope>NUCLEOTIDE SEQUENCE [LARGE SCALE GENOMIC DNA]</scope>
    <source>
        <strain evidence="2 3">TK19116</strain>
        <plasmid evidence="2">unnamed1</plasmid>
    </source>
</reference>
<dbReference type="SUPFAM" id="SSF50630">
    <property type="entry name" value="Acid proteases"/>
    <property type="match status" value="1"/>
</dbReference>
<organism evidence="2 3">
    <name type="scientific">Paracoccus albicereus</name>
    <dbReference type="NCBI Taxonomy" id="2922394"/>
    <lineage>
        <taxon>Bacteria</taxon>
        <taxon>Pseudomonadati</taxon>
        <taxon>Pseudomonadota</taxon>
        <taxon>Alphaproteobacteria</taxon>
        <taxon>Rhodobacterales</taxon>
        <taxon>Paracoccaceae</taxon>
        <taxon>Paracoccus</taxon>
    </lineage>
</organism>
<keyword evidence="1" id="KW-0472">Membrane</keyword>
<feature type="transmembrane region" description="Helical" evidence="1">
    <location>
        <begin position="6"/>
        <end position="26"/>
    </location>
</feature>
<dbReference type="Proteomes" id="UP001203945">
    <property type="component" value="Unassembled WGS sequence"/>
</dbReference>
<keyword evidence="3" id="KW-1185">Reference proteome</keyword>
<comment type="caution">
    <text evidence="2">The sequence shown here is derived from an EMBL/GenBank/DDBJ whole genome shotgun (WGS) entry which is preliminary data.</text>
</comment>
<dbReference type="EMBL" id="JAKZEU010000001">
    <property type="protein sequence ID" value="MCQ0968876.1"/>
    <property type="molecule type" value="Genomic_DNA"/>
</dbReference>
<keyword evidence="2" id="KW-0645">Protease</keyword>
<dbReference type="CDD" id="cd05483">
    <property type="entry name" value="retropepsin_like_bacteria"/>
    <property type="match status" value="1"/>
</dbReference>
<name>A0ABT1ML12_9RHOB</name>
<dbReference type="GO" id="GO:0008233">
    <property type="term" value="F:peptidase activity"/>
    <property type="evidence" value="ECO:0007669"/>
    <property type="project" value="UniProtKB-KW"/>
</dbReference>
<dbReference type="GO" id="GO:0006508">
    <property type="term" value="P:proteolysis"/>
    <property type="evidence" value="ECO:0007669"/>
    <property type="project" value="UniProtKB-KW"/>
</dbReference>
<evidence type="ECO:0000256" key="1">
    <source>
        <dbReference type="SAM" id="Phobius"/>
    </source>
</evidence>
<evidence type="ECO:0000313" key="2">
    <source>
        <dbReference type="EMBL" id="MCQ0968876.1"/>
    </source>
</evidence>
<evidence type="ECO:0000313" key="3">
    <source>
        <dbReference type="Proteomes" id="UP001203945"/>
    </source>
</evidence>
<proteinExistence type="predicted"/>
<keyword evidence="2" id="KW-0378">Hydrolase</keyword>
<dbReference type="Gene3D" id="2.40.70.10">
    <property type="entry name" value="Acid Proteases"/>
    <property type="match status" value="1"/>
</dbReference>
<geneLocation type="plasmid" evidence="2">
    <name>unnamed1</name>
</geneLocation>
<dbReference type="Pfam" id="PF13975">
    <property type="entry name" value="gag-asp_proteas"/>
    <property type="match status" value="1"/>
</dbReference>
<gene>
    <name evidence="2" type="ORF">MLD63_00290</name>
</gene>
<accession>A0ABT1ML12</accession>
<keyword evidence="2" id="KW-0614">Plasmid</keyword>